<accession>A0A2R6AKN7</accession>
<feature type="domain" description="DNA methylase adenine-specific" evidence="5">
    <location>
        <begin position="48"/>
        <end position="278"/>
    </location>
</feature>
<dbReference type="SUPFAM" id="SSF116734">
    <property type="entry name" value="DNA methylase specificity domain"/>
    <property type="match status" value="1"/>
</dbReference>
<dbReference type="GO" id="GO:0008170">
    <property type="term" value="F:N-methyltransferase activity"/>
    <property type="evidence" value="ECO:0007669"/>
    <property type="project" value="InterPro"/>
</dbReference>
<evidence type="ECO:0000259" key="5">
    <source>
        <dbReference type="Pfam" id="PF02384"/>
    </source>
</evidence>
<dbReference type="GO" id="GO:0009307">
    <property type="term" value="P:DNA restriction-modification system"/>
    <property type="evidence" value="ECO:0007669"/>
    <property type="project" value="UniProtKB-KW"/>
</dbReference>
<keyword evidence="2" id="KW-0808">Transferase</keyword>
<dbReference type="CDD" id="cd02440">
    <property type="entry name" value="AdoMet_MTases"/>
    <property type="match status" value="1"/>
</dbReference>
<dbReference type="SUPFAM" id="SSF53335">
    <property type="entry name" value="S-adenosyl-L-methionine-dependent methyltransferases"/>
    <property type="match status" value="1"/>
</dbReference>
<dbReference type="InterPro" id="IPR044946">
    <property type="entry name" value="Restrct_endonuc_typeI_TRD_sf"/>
</dbReference>
<dbReference type="PANTHER" id="PTHR33841">
    <property type="entry name" value="DNA METHYLTRANSFERASE YEEA-RELATED"/>
    <property type="match status" value="1"/>
</dbReference>
<dbReference type="Proteomes" id="UP000241473">
    <property type="component" value="Unassembled WGS sequence"/>
</dbReference>
<dbReference type="InterPro" id="IPR029063">
    <property type="entry name" value="SAM-dependent_MTases_sf"/>
</dbReference>
<dbReference type="Pfam" id="PF02384">
    <property type="entry name" value="N6_Mtase"/>
    <property type="match status" value="1"/>
</dbReference>
<dbReference type="AlphaFoldDB" id="A0A2R6AKN7"/>
<reference evidence="6 7" key="1">
    <citation type="submission" date="2017-04" db="EMBL/GenBank/DDBJ databases">
        <title>Novel microbial lineages endemic to geothermal iron-oxide mats fill important gaps in the evolutionary history of Archaea.</title>
        <authorList>
            <person name="Jay Z.J."/>
            <person name="Beam J.P."/>
            <person name="Dlakic M."/>
            <person name="Rusch D.B."/>
            <person name="Kozubal M.A."/>
            <person name="Inskeep W.P."/>
        </authorList>
    </citation>
    <scope>NUCLEOTIDE SEQUENCE [LARGE SCALE GENOMIC DNA]</scope>
    <source>
        <strain evidence="6">OSP_C</strain>
    </source>
</reference>
<dbReference type="GO" id="GO:0009007">
    <property type="term" value="F:site-specific DNA-methyltransferase (adenine-specific) activity"/>
    <property type="evidence" value="ECO:0007669"/>
    <property type="project" value="UniProtKB-EC"/>
</dbReference>
<dbReference type="PANTHER" id="PTHR33841:SF4">
    <property type="entry name" value="RESTRICTION MODIFICATION SYSTEM DNA SPECIFICITY DOMAIN"/>
    <property type="match status" value="1"/>
</dbReference>
<sequence>MWERETLHTSNEVRKMKAINHEPMTSPEEISVLHDKKEVRKGSSQRSKFFNNREKVLGQFFTPYELTEFIVNFALKHVDNVKSAIDPACGDGAFLLTLLKKGINEVWGVDIDRKIINYLPQFVKEKAKIVIGDSLIRYSILPTIIPENYFDLAVGNPPFSAKYGRIKDYRLKMYEISAGKESEAIENIFVERFIRLVRPNGVVGIIIPDGVLLNKSNVHVRKYILRFRILAVISLPRGIFRSITGTTSKTCVLFIKKEPNNGQKAFFYELKDSEDSFESILKTYENKQGFWEIPQIDNMHPIQCKKIELNLTSKYPLKPLGELIVGMKSGRTEYGINRKFVNQGIRYISAKVVMPYGLDFHRDERFVEPESLMDKKTAHVKPEDVLFVRVGVGSAGKTAVAIDEYDSGIADDWIYIIRTNDQKILPYYLAIYLQTEEGKKQLELMKRGVGTVTIPQSELKKLMVPIIPIEEQRIIKQKYIEMVKSNRIGDKDKAIQIFNESIKHVTNLIKNNH</sequence>
<dbReference type="GO" id="GO:0032259">
    <property type="term" value="P:methylation"/>
    <property type="evidence" value="ECO:0007669"/>
    <property type="project" value="UniProtKB-KW"/>
</dbReference>
<dbReference type="InterPro" id="IPR050953">
    <property type="entry name" value="N4_N6_ade-DNA_methylase"/>
</dbReference>
<dbReference type="InterPro" id="IPR002052">
    <property type="entry name" value="DNA_methylase_N6_adenine_CS"/>
</dbReference>
<gene>
    <name evidence="6" type="ORF">B9Q00_10125</name>
</gene>
<evidence type="ECO:0000313" key="7">
    <source>
        <dbReference type="Proteomes" id="UP000241473"/>
    </source>
</evidence>
<keyword evidence="3" id="KW-0680">Restriction system</keyword>
<keyword evidence="4" id="KW-0238">DNA-binding</keyword>
<evidence type="ECO:0000256" key="2">
    <source>
        <dbReference type="ARBA" id="ARBA00022679"/>
    </source>
</evidence>
<dbReference type="EMBL" id="NEXB01000099">
    <property type="protein sequence ID" value="PSN86949.1"/>
    <property type="molecule type" value="Genomic_DNA"/>
</dbReference>
<name>A0A2R6AKN7_9ARCH</name>
<evidence type="ECO:0000313" key="6">
    <source>
        <dbReference type="EMBL" id="PSN86949.1"/>
    </source>
</evidence>
<evidence type="ECO:0000256" key="3">
    <source>
        <dbReference type="ARBA" id="ARBA00022747"/>
    </source>
</evidence>
<dbReference type="PROSITE" id="PS00092">
    <property type="entry name" value="N6_MTASE"/>
    <property type="match status" value="1"/>
</dbReference>
<evidence type="ECO:0000256" key="1">
    <source>
        <dbReference type="ARBA" id="ARBA00022603"/>
    </source>
</evidence>
<dbReference type="PRINTS" id="PR00507">
    <property type="entry name" value="N12N6MTFRASE"/>
</dbReference>
<organism evidence="6 7">
    <name type="scientific">Candidatus Marsarchaeota G1 archaeon OSP_C</name>
    <dbReference type="NCBI Taxonomy" id="1978154"/>
    <lineage>
        <taxon>Archaea</taxon>
        <taxon>Candidatus Marsarchaeota</taxon>
        <taxon>Candidatus Marsarchaeota group 1</taxon>
    </lineage>
</organism>
<comment type="caution">
    <text evidence="6">The sequence shown here is derived from an EMBL/GenBank/DDBJ whole genome shotgun (WGS) entry which is preliminary data.</text>
</comment>
<dbReference type="InterPro" id="IPR003356">
    <property type="entry name" value="DNA_methylase_A-5"/>
</dbReference>
<proteinExistence type="predicted"/>
<dbReference type="Gene3D" id="3.90.220.20">
    <property type="entry name" value="DNA methylase specificity domains"/>
    <property type="match status" value="1"/>
</dbReference>
<keyword evidence="1" id="KW-0489">Methyltransferase</keyword>
<dbReference type="Gene3D" id="3.40.50.150">
    <property type="entry name" value="Vaccinia Virus protein VP39"/>
    <property type="match status" value="1"/>
</dbReference>
<evidence type="ECO:0000256" key="4">
    <source>
        <dbReference type="ARBA" id="ARBA00023125"/>
    </source>
</evidence>
<protein>
    <recommendedName>
        <fullName evidence="5">DNA methylase adenine-specific domain-containing protein</fullName>
    </recommendedName>
</protein>
<dbReference type="GO" id="GO:0003677">
    <property type="term" value="F:DNA binding"/>
    <property type="evidence" value="ECO:0007669"/>
    <property type="project" value="UniProtKB-KW"/>
</dbReference>